<sequence length="80" mass="8546">MQTVINIYCLKINNISNNGSLNIGDALHNSPTANTKSQGQNASYGDYAPPTAAMENVFIDPDLNDQGDIADPSHVNSIQL</sequence>
<dbReference type="OrthoDB" id="2934210at2"/>
<name>A0A398B6F6_9BACI</name>
<dbReference type="EMBL" id="QWVT01000015">
    <property type="protein sequence ID" value="RID85525.1"/>
    <property type="molecule type" value="Genomic_DNA"/>
</dbReference>
<reference evidence="1 2" key="1">
    <citation type="submission" date="2018-08" db="EMBL/GenBank/DDBJ databases">
        <title>Bacillus jemisoniae sp. nov., Bacillus chryseoplanitiae sp. nov., Bacillus resnikiae sp. nov., and Bacillus frankliniae sp. nov., isolated from Viking spacecraft and associated surfaces.</title>
        <authorList>
            <person name="Seuylemezian A."/>
            <person name="Vaishampayan P."/>
        </authorList>
    </citation>
    <scope>NUCLEOTIDE SEQUENCE [LARGE SCALE GENOMIC DNA]</scope>
    <source>
        <strain evidence="1 2">JJ-247</strain>
    </source>
</reference>
<proteinExistence type="predicted"/>
<dbReference type="InterPro" id="IPR019618">
    <property type="entry name" value="Spore_germination_GerPA"/>
</dbReference>
<keyword evidence="2" id="KW-1185">Reference proteome</keyword>
<dbReference type="Pfam" id="PF10676">
    <property type="entry name" value="gerPA"/>
    <property type="match status" value="1"/>
</dbReference>
<dbReference type="AlphaFoldDB" id="A0A398B6F6"/>
<dbReference type="Proteomes" id="UP000265816">
    <property type="component" value="Unassembled WGS sequence"/>
</dbReference>
<protein>
    <submittedName>
        <fullName evidence="1">Spore germination protein</fullName>
    </submittedName>
</protein>
<evidence type="ECO:0000313" key="2">
    <source>
        <dbReference type="Proteomes" id="UP000265816"/>
    </source>
</evidence>
<gene>
    <name evidence="1" type="ORF">D1970_08090</name>
</gene>
<evidence type="ECO:0000313" key="1">
    <source>
        <dbReference type="EMBL" id="RID85525.1"/>
    </source>
</evidence>
<accession>A0A398B6F6</accession>
<dbReference type="RefSeq" id="WP_119112378.1">
    <property type="nucleotide sequence ID" value="NZ_CBCSEO010000002.1"/>
</dbReference>
<comment type="caution">
    <text evidence="1">The sequence shown here is derived from an EMBL/GenBank/DDBJ whole genome shotgun (WGS) entry which is preliminary data.</text>
</comment>
<organism evidence="1 2">
    <name type="scientific">Mesobacillus zeae</name>
    <dbReference type="NCBI Taxonomy" id="1917180"/>
    <lineage>
        <taxon>Bacteria</taxon>
        <taxon>Bacillati</taxon>
        <taxon>Bacillota</taxon>
        <taxon>Bacilli</taxon>
        <taxon>Bacillales</taxon>
        <taxon>Bacillaceae</taxon>
        <taxon>Mesobacillus</taxon>
    </lineage>
</organism>